<evidence type="ECO:0000259" key="2">
    <source>
        <dbReference type="PROSITE" id="PS50004"/>
    </source>
</evidence>
<dbReference type="Proteomes" id="UP001165740">
    <property type="component" value="Chromosome 8"/>
</dbReference>
<sequence length="2927" mass="322799">MSRKLNSVGKSNKKQDNQWINSDVKVSTGLPPQVDGQIRCFCKLTVAQLVWTIPKPPDLALVRVKWWGEEGTGIFFCPFDVKKGNKINCKTTARYPVRSGPMQFATYLTDMDKLTLDVMTSPNSDIIGQAHVNQIGLLSNTRPINGFFPVISATGQKLANLQVALVLEPLMVSYDDKGAVPTTDIGLETYKKDAHSVIVSDASYTTPHMDVPSRPVITLLKSPISEMKSHQSIPDGGTVAITTSGDVVHIPHQNTVSSSSSLPYQYNVNNSAMQRGKFLTCTLTESPVKGGRDVLSVLVDKGNKLREAMIVSSMHTDLNAGHVTLPNSSGLISGHSNSGLATAILNEEHNGHSKSAIDLLMTSPVRNHDFQMYKIMNGLSPGTSMSSDMGYDLMMSETEDPLHENSILQDLFYYHSDTGELAMSDMSGFEHSPNHKLMNNYVSLPARLPGGSPLAMRYPLEEPGNHRPPSRASSLVTLNTLELKDDEPLKKKKGKRKARSRSRSLSSSRSGSRSRSQSLTRTRSNVTAKPAAKVEDKGNNSILSDLSKQSKPKKKLMTRSRSSSRSRSRSQKRKTVAEEVSDSDQMSVVTSEATMSAEPKQAKIDGLSVERLTVLGRVHVARVNIDHLQLIKQDNLDTSDPKISVNKMAMGKPPKPMKPKKQSTYFVEYQFPVVASSRDKYNSSAMATEITRVASKNVKNGAILFNHRSVFPVLFNGASIERWWKSALVFRIYSKEAGEHVPTFIGSGGISLKSILRSENLFVQRDIEIPDTSKNGLLNLSRSSFNSSLNNRNTANLFGHLKVSVELASDHKEFATEMARTRLAEITGNAKIVPISGPNPEQVKALEQLTKNKDQPLVRVPAKQSFQDPTVAHPATPSVITGLPPQSPRRRNQVEDGDEISRLKQQLKATMAALENESHQERLGNIRSHPQPELDKLEPMTLHTMLFIQEGRQISMIGVPPIHMAKKHPALMKPQPEGRDSSIRNTYLVCRMFWCNDAVHSDVCWGTLNPEYNFLQVAPVLMTSQLMERLRNNFMIVEVWDKKVGSESDKLIGMVKLSLHQFFMSFRERKIANALLKSEYPVMAIDNYMPIVDPFSGLHFGQLKVVLAMGSEAQIATLQRLVIPSSVQSVPQRPSLYLERQDIMNGGDMVNVSNKAVDHQFEITIEGIRDLKLFENMMWGETDCFVQFFFPAQGEGTGDGVLTFKSMPTMKCYRTATTLCTPDPTFHDTSRHKITLPFGTPVQRELLTACANSGGGVTGLPFEVWCRYYHPNVRDQLIAKGLLPLAKLCAMITMLKTGEPCVQSFSLRLSQVGQDGQPDKMEVAAKSKSVGVLDVTINYKTFAAQSDSSPAVDRKFKGSQVCLSVGVIRASGLKAAADYMALIDPSMAYPADVGVNSYVRIKMSFLGKENERITKTVARSFVPEYSHYMDFPCPLLMTNTLDTDSTSLAELLETGEALFEVWHQIPTGINRDYQSDKSTNGLRQLVYKTGDILLGTAIVPLVSLLTRRTGVNGWFAINLPSLGWIKPVDEEGHPSTALDQVAGGLELSLRFANKEDRDHVVNAARSVGWSPVDVDVEQTDWQDEDSHHNVHNITVGVDQVSFPLASALLTGHSELDPTARCYIRYIFYDKGAVVSKCRKMTTSHSGTLLSTLDHKQSFMFPHSAPLQWYLREERLEIQAWVTYDKGRAREKKPRQRDKLIGCCYLDLESLTDLRRGQQRISGLYPLFKPGCNNLKSAFIRANITSRVSGSIKTISAEHKETNEDLDMSVSETDQSESGHDWMGDFTIDKSPKKNQSGSKDPAASFGVLLAVERAMHLPMVTERNRSGEVCPTTYVSYQSAERSKPTCSPVFPNSSNPVWDYAVETRLSTEYLYKENKNLVLKVWHKPSDAAKSPDKSTDRVLGFVSIDLSPLNKGLHQICGWYNIIDFNGQCRGQIKVSITPQDHAGSGLAHNTPSTSFILPSFSLPTKSLTTGDVASSIAHQLMSLQQQVMQRMTSLTAASGSTQAIDNAEAKDEELPCTHHWQPQFTSETRTNDSSKSYLESSLKRQLQELDSITQRLKSRLINQSSDMDTSLQQMNSARSGDILMGTKSSLSTIHPLSSLSNTRESASHRTYDDVATSQESTHSQVLSNSSVMENATEAKSDDKNGGPGRKLLDSGIYSARNFSDKSGGDDVPDSHRSDKNVTTSDNMSTLHSGYNETIIPQDEANIGTLERGFLTNAVGKTQTLLPPMDNSESSGNSHGFMPSTNRSNATESFSIRVNEKASNVGSKSSSSPSKSKQSQSGSTTARSEQHEAVREEQEESDIEDEEEDELGGKYGSYHRYRELLDAEEEEEGESAQSDEEVDVVEVIPRSLNNMSTVLALNDKSGVKPDEAAVPRSDRMPASSPTVNAHDQNAHDGTSIWCSDDNDSFFQQVFEKNQHLLMNADGNVEDITIDGWLQERADLVGKARLESWLEATNQDRRKVSRKDSKEEDLETGSEDEELNPQAYNSKPIEDEEDMRLKLHDISLQDNEGMTSRVDTDRGNHVWQVEAGDSSDEETSRGMWVKKQSVEDFYADDYESKFNEPIGFQQREKVVQRKEENVLDPDEARVETSKNLLSVVEFTSTIASSAQSKTLQAGLTLHSTISSASAPTSQTLRSTFSEVSSLPLNSGATDEFPFTLELASTCPDTLEESPPSKVKHMLSNVELESNSSSPRPNSGASKSSAKSKLSHKSYTSKISSTSQGASLHSASSSGKSNSSSKSKGNSLQALDPPKENPDGNNIACQHSAKPELNGVQLGKLNGVSENANDSASTHDSAYTDHNSSNVTDSTVLTNGQHTEVSSTDQAKERMNGHHIVSDNQSLPNFFMPSEEMQASIKALQMATLAASKINQDDLRAENKAKAVSELVSKMTNSKMKAAPVSVKNKQPPSAEEAKRIAKIFSSKMH</sequence>
<feature type="compositionally biased region" description="Polar residues" evidence="1">
    <location>
        <begin position="2785"/>
        <end position="2826"/>
    </location>
</feature>
<dbReference type="Pfam" id="PF25339">
    <property type="entry name" value="C2_C2CD3_N"/>
    <property type="match status" value="1"/>
</dbReference>
<feature type="compositionally biased region" description="Low complexity" evidence="1">
    <location>
        <begin position="2687"/>
        <end position="2709"/>
    </location>
</feature>
<reference evidence="4" key="1">
    <citation type="submission" date="2025-08" db="UniProtKB">
        <authorList>
            <consortium name="RefSeq"/>
        </authorList>
    </citation>
    <scope>IDENTIFICATION</scope>
</reference>
<feature type="compositionally biased region" description="Polar residues" evidence="1">
    <location>
        <begin position="2227"/>
        <end position="2268"/>
    </location>
</feature>
<dbReference type="PANTHER" id="PTHR21254:SF1">
    <property type="entry name" value="C2 DOMAIN-CONTAINING PROTEIN 3"/>
    <property type="match status" value="1"/>
</dbReference>
<dbReference type="CDD" id="cd00030">
    <property type="entry name" value="C2"/>
    <property type="match status" value="2"/>
</dbReference>
<feature type="region of interest" description="Disordered" evidence="1">
    <location>
        <begin position="642"/>
        <end position="661"/>
    </location>
</feature>
<feature type="compositionally biased region" description="Polar residues" evidence="1">
    <location>
        <begin position="539"/>
        <end position="549"/>
    </location>
</feature>
<dbReference type="GeneID" id="106050191"/>
<feature type="compositionally biased region" description="Acidic residues" evidence="1">
    <location>
        <begin position="2473"/>
        <end position="2485"/>
    </location>
</feature>
<dbReference type="PANTHER" id="PTHR21254">
    <property type="entry name" value="C2 DOMAIN-CONTAINING PROTEIN 3"/>
    <property type="match status" value="1"/>
</dbReference>
<dbReference type="GO" id="GO:0071539">
    <property type="term" value="P:protein localization to centrosome"/>
    <property type="evidence" value="ECO:0007669"/>
    <property type="project" value="TreeGrafter"/>
</dbReference>
<gene>
    <name evidence="4" type="primary">LOC106050191</name>
</gene>
<feature type="region of interest" description="Disordered" evidence="1">
    <location>
        <begin position="866"/>
        <end position="897"/>
    </location>
</feature>
<feature type="compositionally biased region" description="Basic residues" evidence="1">
    <location>
        <begin position="550"/>
        <end position="574"/>
    </location>
</feature>
<dbReference type="SUPFAM" id="SSF49562">
    <property type="entry name" value="C2 domain (Calcium/lipid-binding domain, CaLB)"/>
    <property type="match status" value="2"/>
</dbReference>
<dbReference type="InterPro" id="IPR000008">
    <property type="entry name" value="C2_dom"/>
</dbReference>
<feature type="compositionally biased region" description="Polar residues" evidence="1">
    <location>
        <begin position="2096"/>
        <end position="2108"/>
    </location>
</feature>
<feature type="domain" description="C2" evidence="2">
    <location>
        <begin position="1144"/>
        <end position="1298"/>
    </location>
</feature>
<evidence type="ECO:0000256" key="1">
    <source>
        <dbReference type="SAM" id="MobiDB-lite"/>
    </source>
</evidence>
<feature type="compositionally biased region" description="Polar residues" evidence="1">
    <location>
        <begin position="471"/>
        <end position="480"/>
    </location>
</feature>
<accession>A0A9W3B757</accession>
<dbReference type="GO" id="GO:0005814">
    <property type="term" value="C:centriole"/>
    <property type="evidence" value="ECO:0007669"/>
    <property type="project" value="TreeGrafter"/>
</dbReference>
<dbReference type="GO" id="GO:0061511">
    <property type="term" value="P:centriole elongation"/>
    <property type="evidence" value="ECO:0007669"/>
    <property type="project" value="TreeGrafter"/>
</dbReference>
<evidence type="ECO:0000313" key="3">
    <source>
        <dbReference type="Proteomes" id="UP001165740"/>
    </source>
</evidence>
<protein>
    <submittedName>
        <fullName evidence="4">C2 domain-containing protein 3-like</fullName>
    </submittedName>
</protein>
<dbReference type="Pfam" id="PF00168">
    <property type="entry name" value="C2"/>
    <property type="match status" value="3"/>
</dbReference>
<organism evidence="3 4">
    <name type="scientific">Biomphalaria glabrata</name>
    <name type="common">Bloodfluke planorb</name>
    <name type="synonym">Freshwater snail</name>
    <dbReference type="NCBI Taxonomy" id="6526"/>
    <lineage>
        <taxon>Eukaryota</taxon>
        <taxon>Metazoa</taxon>
        <taxon>Spiralia</taxon>
        <taxon>Lophotrochozoa</taxon>
        <taxon>Mollusca</taxon>
        <taxon>Gastropoda</taxon>
        <taxon>Heterobranchia</taxon>
        <taxon>Euthyneura</taxon>
        <taxon>Panpulmonata</taxon>
        <taxon>Hygrophila</taxon>
        <taxon>Lymnaeoidea</taxon>
        <taxon>Planorbidae</taxon>
        <taxon>Biomphalaria</taxon>
    </lineage>
</organism>
<keyword evidence="3" id="KW-1185">Reference proteome</keyword>
<dbReference type="InterPro" id="IPR035892">
    <property type="entry name" value="C2_domain_sf"/>
</dbReference>
<dbReference type="GO" id="GO:0034451">
    <property type="term" value="C:centriolar satellite"/>
    <property type="evidence" value="ECO:0007669"/>
    <property type="project" value="TreeGrafter"/>
</dbReference>
<feature type="compositionally biased region" description="Low complexity" evidence="1">
    <location>
        <begin position="503"/>
        <end position="524"/>
    </location>
</feature>
<dbReference type="RefSeq" id="XP_055895311.1">
    <property type="nucleotide sequence ID" value="XM_056039336.1"/>
</dbReference>
<dbReference type="OrthoDB" id="79771at2759"/>
<feature type="region of interest" description="Disordered" evidence="1">
    <location>
        <begin position="1761"/>
        <end position="1801"/>
    </location>
</feature>
<feature type="region of interest" description="Disordered" evidence="1">
    <location>
        <begin position="2783"/>
        <end position="2831"/>
    </location>
</feature>
<feature type="region of interest" description="Disordered" evidence="1">
    <location>
        <begin position="2369"/>
        <end position="2395"/>
    </location>
</feature>
<dbReference type="PROSITE" id="PS50004">
    <property type="entry name" value="C2"/>
    <property type="match status" value="2"/>
</dbReference>
<feature type="region of interest" description="Disordered" evidence="1">
    <location>
        <begin position="2687"/>
        <end position="2767"/>
    </location>
</feature>
<feature type="compositionally biased region" description="Basic and acidic residues" evidence="1">
    <location>
        <begin position="1776"/>
        <end position="1791"/>
    </location>
</feature>
<feature type="region of interest" description="Disordered" evidence="1">
    <location>
        <begin position="455"/>
        <end position="594"/>
    </location>
</feature>
<feature type="region of interest" description="Disordered" evidence="1">
    <location>
        <begin position="2096"/>
        <end position="2194"/>
    </location>
</feature>
<feature type="region of interest" description="Disordered" evidence="1">
    <location>
        <begin position="2461"/>
        <end position="2497"/>
    </location>
</feature>
<proteinExistence type="predicted"/>
<feature type="compositionally biased region" description="Polar residues" evidence="1">
    <location>
        <begin position="2119"/>
        <end position="2137"/>
    </location>
</feature>
<feature type="compositionally biased region" description="Low complexity" evidence="1">
    <location>
        <begin position="2721"/>
        <end position="2751"/>
    </location>
</feature>
<feature type="compositionally biased region" description="Basic and acidic residues" evidence="1">
    <location>
        <begin position="2461"/>
        <end position="2472"/>
    </location>
</feature>
<dbReference type="InterPro" id="IPR057537">
    <property type="entry name" value="C2_C2CD3_N"/>
</dbReference>
<name>A0A9W3B757_BIOGL</name>
<feature type="compositionally biased region" description="Polar residues" evidence="1">
    <location>
        <begin position="2184"/>
        <end position="2194"/>
    </location>
</feature>
<feature type="compositionally biased region" description="Acidic residues" evidence="1">
    <location>
        <begin position="2300"/>
        <end position="2313"/>
    </location>
</feature>
<feature type="compositionally biased region" description="Basic residues" evidence="1">
    <location>
        <begin position="490"/>
        <end position="502"/>
    </location>
</feature>
<feature type="compositionally biased region" description="Basic and acidic residues" evidence="1">
    <location>
        <begin position="2369"/>
        <end position="2382"/>
    </location>
</feature>
<feature type="region of interest" description="Disordered" evidence="1">
    <location>
        <begin position="2227"/>
        <end position="2320"/>
    </location>
</feature>
<dbReference type="SMART" id="SM00239">
    <property type="entry name" value="C2"/>
    <property type="match status" value="5"/>
</dbReference>
<feature type="domain" description="C2" evidence="2">
    <location>
        <begin position="1789"/>
        <end position="1923"/>
    </location>
</feature>
<dbReference type="OMA" id="DNPVWDH"/>
<dbReference type="Gene3D" id="2.60.40.150">
    <property type="entry name" value="C2 domain"/>
    <property type="match status" value="3"/>
</dbReference>
<feature type="compositionally biased region" description="Low complexity" evidence="1">
    <location>
        <begin position="2269"/>
        <end position="2286"/>
    </location>
</feature>
<dbReference type="GO" id="GO:0060271">
    <property type="term" value="P:cilium assembly"/>
    <property type="evidence" value="ECO:0007669"/>
    <property type="project" value="TreeGrafter"/>
</dbReference>
<feature type="compositionally biased region" description="Basic and acidic residues" evidence="1">
    <location>
        <begin position="2166"/>
        <end position="2183"/>
    </location>
</feature>
<feature type="compositionally biased region" description="Polar residues" evidence="1">
    <location>
        <begin position="583"/>
        <end position="594"/>
    </location>
</feature>
<evidence type="ECO:0000313" key="4">
    <source>
        <dbReference type="RefSeq" id="XP_055895311.1"/>
    </source>
</evidence>